<evidence type="ECO:0000256" key="1">
    <source>
        <dbReference type="SAM" id="MobiDB-lite"/>
    </source>
</evidence>
<accession>A0ABQ9GQQ8</accession>
<evidence type="ECO:0000313" key="2">
    <source>
        <dbReference type="EMBL" id="KAJ8874362.1"/>
    </source>
</evidence>
<dbReference type="Proteomes" id="UP001159363">
    <property type="component" value="Chromosome 9"/>
</dbReference>
<proteinExistence type="predicted"/>
<organism evidence="2 3">
    <name type="scientific">Dryococelus australis</name>
    <dbReference type="NCBI Taxonomy" id="614101"/>
    <lineage>
        <taxon>Eukaryota</taxon>
        <taxon>Metazoa</taxon>
        <taxon>Ecdysozoa</taxon>
        <taxon>Arthropoda</taxon>
        <taxon>Hexapoda</taxon>
        <taxon>Insecta</taxon>
        <taxon>Pterygota</taxon>
        <taxon>Neoptera</taxon>
        <taxon>Polyneoptera</taxon>
        <taxon>Phasmatodea</taxon>
        <taxon>Verophasmatodea</taxon>
        <taxon>Anareolatae</taxon>
        <taxon>Phasmatidae</taxon>
        <taxon>Eurycanthinae</taxon>
        <taxon>Dryococelus</taxon>
    </lineage>
</organism>
<gene>
    <name evidence="2" type="ORF">PR048_025210</name>
</gene>
<sequence length="277" mass="30689">MQDDTLKNRIDIFKDSSFESQQVMPPIHPAPSVDAWSRQAIMTMQAGETGDPRENPPNNGTSGTISTCGTSVTRPGIEPDSPLWEASVLVAQPPWTLETVAIALRSRLLPPDGVVGRRIAEGCDPGASPRKTSRLPPYRLGLEELCSFALFKQCQTMEYYITDVVQALGPSCQECTVGSWTIVSRVYCGFMDHHVKSVLWVHGPSCQECTVGSWTIMSRVYSRCVIAGPSSCEKTCVLLSLLEEENGLRFENVYLYLKSPQQSKYRRSSGWPTLFSM</sequence>
<feature type="region of interest" description="Disordered" evidence="1">
    <location>
        <begin position="47"/>
        <end position="77"/>
    </location>
</feature>
<feature type="compositionally biased region" description="Low complexity" evidence="1">
    <location>
        <begin position="60"/>
        <end position="73"/>
    </location>
</feature>
<protein>
    <submittedName>
        <fullName evidence="2">Uncharacterized protein</fullName>
    </submittedName>
</protein>
<comment type="caution">
    <text evidence="2">The sequence shown here is derived from an EMBL/GenBank/DDBJ whole genome shotgun (WGS) entry which is preliminary data.</text>
</comment>
<dbReference type="EMBL" id="JARBHB010000010">
    <property type="protein sequence ID" value="KAJ8874362.1"/>
    <property type="molecule type" value="Genomic_DNA"/>
</dbReference>
<evidence type="ECO:0000313" key="3">
    <source>
        <dbReference type="Proteomes" id="UP001159363"/>
    </source>
</evidence>
<name>A0ABQ9GQQ8_9NEOP</name>
<reference evidence="2 3" key="1">
    <citation type="submission" date="2023-02" db="EMBL/GenBank/DDBJ databases">
        <title>LHISI_Scaffold_Assembly.</title>
        <authorList>
            <person name="Stuart O.P."/>
            <person name="Cleave R."/>
            <person name="Magrath M.J.L."/>
            <person name="Mikheyev A.S."/>
        </authorList>
    </citation>
    <scope>NUCLEOTIDE SEQUENCE [LARGE SCALE GENOMIC DNA]</scope>
    <source>
        <strain evidence="2">Daus_M_001</strain>
        <tissue evidence="2">Leg muscle</tissue>
    </source>
</reference>
<keyword evidence="3" id="KW-1185">Reference proteome</keyword>